<keyword evidence="4" id="KW-0391">Immunity</keyword>
<dbReference type="AlphaFoldDB" id="A0AAJ7T4F2"/>
<evidence type="ECO:0000256" key="9">
    <source>
        <dbReference type="ARBA" id="ARBA00049639"/>
    </source>
</evidence>
<evidence type="ECO:0000256" key="1">
    <source>
        <dbReference type="ARBA" id="ARBA00004613"/>
    </source>
</evidence>
<protein>
    <recommendedName>
        <fullName evidence="8">Fibrinogen-like protein 1</fullName>
    </recommendedName>
</protein>
<keyword evidence="2" id="KW-0964">Secreted</keyword>
<dbReference type="GO" id="GO:0034116">
    <property type="term" value="P:positive regulation of heterotypic cell-cell adhesion"/>
    <property type="evidence" value="ECO:0007669"/>
    <property type="project" value="TreeGrafter"/>
</dbReference>
<accession>A0AAJ7T4F2</accession>
<dbReference type="GO" id="GO:0002250">
    <property type="term" value="P:adaptive immune response"/>
    <property type="evidence" value="ECO:0007669"/>
    <property type="project" value="UniProtKB-KW"/>
</dbReference>
<dbReference type="PROSITE" id="PS00514">
    <property type="entry name" value="FIBRINOGEN_C_1"/>
    <property type="match status" value="1"/>
</dbReference>
<feature type="chain" id="PRO_5042604029" description="Fibrinogen-like protein 1" evidence="11">
    <location>
        <begin position="20"/>
        <end position="325"/>
    </location>
</feature>
<gene>
    <name evidence="14" type="primary">LOC116942804</name>
</gene>
<organism evidence="13 14">
    <name type="scientific">Petromyzon marinus</name>
    <name type="common">Sea lamprey</name>
    <dbReference type="NCBI Taxonomy" id="7757"/>
    <lineage>
        <taxon>Eukaryota</taxon>
        <taxon>Metazoa</taxon>
        <taxon>Chordata</taxon>
        <taxon>Craniata</taxon>
        <taxon>Vertebrata</taxon>
        <taxon>Cyclostomata</taxon>
        <taxon>Hyperoartia</taxon>
        <taxon>Petromyzontiformes</taxon>
        <taxon>Petromyzontidae</taxon>
        <taxon>Petromyzon</taxon>
    </lineage>
</organism>
<dbReference type="InterPro" id="IPR020837">
    <property type="entry name" value="Fibrinogen_CS"/>
</dbReference>
<feature type="signal peptide" evidence="11">
    <location>
        <begin position="1"/>
        <end position="19"/>
    </location>
</feature>
<dbReference type="GO" id="GO:0070527">
    <property type="term" value="P:platelet aggregation"/>
    <property type="evidence" value="ECO:0007669"/>
    <property type="project" value="TreeGrafter"/>
</dbReference>
<dbReference type="PANTHER" id="PTHR47221:SF8">
    <property type="entry name" value="FIBRINOGEN LIKE 1A"/>
    <property type="match status" value="1"/>
</dbReference>
<evidence type="ECO:0000256" key="3">
    <source>
        <dbReference type="ARBA" id="ARBA00022729"/>
    </source>
</evidence>
<dbReference type="PROSITE" id="PS51406">
    <property type="entry name" value="FIBRINOGEN_C_2"/>
    <property type="match status" value="1"/>
</dbReference>
<keyword evidence="5" id="KW-0175">Coiled coil</keyword>
<dbReference type="RefSeq" id="XP_032810984.1">
    <property type="nucleotide sequence ID" value="XM_032955093.1"/>
</dbReference>
<dbReference type="SUPFAM" id="SSF56496">
    <property type="entry name" value="Fibrinogen C-terminal domain-like"/>
    <property type="match status" value="1"/>
</dbReference>
<evidence type="ECO:0000256" key="8">
    <source>
        <dbReference type="ARBA" id="ARBA00039489"/>
    </source>
</evidence>
<name>A0AAJ7T4F2_PETMA</name>
<keyword evidence="6" id="KW-1064">Adaptive immunity</keyword>
<evidence type="ECO:0000256" key="11">
    <source>
        <dbReference type="SAM" id="SignalP"/>
    </source>
</evidence>
<dbReference type="InterPro" id="IPR002181">
    <property type="entry name" value="Fibrinogen_a/b/g_C_dom"/>
</dbReference>
<evidence type="ECO:0000313" key="13">
    <source>
        <dbReference type="Proteomes" id="UP001318040"/>
    </source>
</evidence>
<dbReference type="Proteomes" id="UP001318040">
    <property type="component" value="Chromosome 16"/>
</dbReference>
<evidence type="ECO:0000256" key="5">
    <source>
        <dbReference type="ARBA" id="ARBA00023054"/>
    </source>
</evidence>
<dbReference type="InterPro" id="IPR037579">
    <property type="entry name" value="FIB_ANG-like"/>
</dbReference>
<sequence length="325" mass="36611">MTGQRSLSLLLVLIAVSRGQHLHTGGEWEPGPCDDSEVRRLREQVTALERALGEAHARTYALLQERTARTAPLPQPPRSAPAFGSQGEYADCAEAFNAGRVRSGYYRVHPRSAPDAFTAYCDMSDGGGWTVLQRRTDGSVDFNRAWKEYKDGFGNFKADNSEYWLGNEKIHQLTIQGDYILKVDLTDWDGEQRDAQYQRFRVADEKAKYQLTFGAYSGGTAGDALSGGFHPETRWWADLNGMSFSTRDRDGDRYEEGQCAREDTAGWWFNRCHGANLNGVYHLGGPYSAGTDNGIVWYTWRGWWYSYRAARMKVRPAAFQPAEAT</sequence>
<keyword evidence="7" id="KW-1015">Disulfide bond</keyword>
<dbReference type="KEGG" id="pmrn:116942804"/>
<evidence type="ECO:0000256" key="10">
    <source>
        <dbReference type="ARBA" id="ARBA00049681"/>
    </source>
</evidence>
<evidence type="ECO:0000313" key="14">
    <source>
        <dbReference type="RefSeq" id="XP_032810984.1"/>
    </source>
</evidence>
<dbReference type="InterPro" id="IPR036056">
    <property type="entry name" value="Fibrinogen-like_C"/>
</dbReference>
<dbReference type="GO" id="GO:0042730">
    <property type="term" value="P:fibrinolysis"/>
    <property type="evidence" value="ECO:0007669"/>
    <property type="project" value="TreeGrafter"/>
</dbReference>
<keyword evidence="3 11" id="KW-0732">Signal</keyword>
<evidence type="ECO:0000256" key="7">
    <source>
        <dbReference type="ARBA" id="ARBA00023157"/>
    </source>
</evidence>
<dbReference type="GO" id="GO:0005577">
    <property type="term" value="C:fibrinogen complex"/>
    <property type="evidence" value="ECO:0007669"/>
    <property type="project" value="TreeGrafter"/>
</dbReference>
<dbReference type="GO" id="GO:0072377">
    <property type="term" value="P:blood coagulation, common pathway"/>
    <property type="evidence" value="ECO:0007669"/>
    <property type="project" value="TreeGrafter"/>
</dbReference>
<evidence type="ECO:0000256" key="6">
    <source>
        <dbReference type="ARBA" id="ARBA00023130"/>
    </source>
</evidence>
<keyword evidence="13" id="KW-1185">Reference proteome</keyword>
<feature type="domain" description="Fibrinogen C-terminal" evidence="12">
    <location>
        <begin position="83"/>
        <end position="318"/>
    </location>
</feature>
<dbReference type="Gene3D" id="4.10.530.10">
    <property type="entry name" value="Gamma-fibrinogen Carboxyl Terminal Fragment, domain 2"/>
    <property type="match status" value="1"/>
</dbReference>
<dbReference type="CDD" id="cd00087">
    <property type="entry name" value="FReD"/>
    <property type="match status" value="1"/>
</dbReference>
<dbReference type="Pfam" id="PF00147">
    <property type="entry name" value="Fibrinogen_C"/>
    <property type="match status" value="1"/>
</dbReference>
<dbReference type="NCBIfam" id="NF040941">
    <property type="entry name" value="GGGWT_bact"/>
    <property type="match status" value="1"/>
</dbReference>
<evidence type="ECO:0000256" key="4">
    <source>
        <dbReference type="ARBA" id="ARBA00022859"/>
    </source>
</evidence>
<comment type="subcellular location">
    <subcellularLocation>
        <location evidence="1">Secreted</location>
    </subcellularLocation>
</comment>
<dbReference type="GO" id="GO:0005201">
    <property type="term" value="F:extracellular matrix structural constituent"/>
    <property type="evidence" value="ECO:0007669"/>
    <property type="project" value="TreeGrafter"/>
</dbReference>
<dbReference type="Gene3D" id="3.90.215.10">
    <property type="entry name" value="Gamma Fibrinogen, chain A, domain 1"/>
    <property type="match status" value="1"/>
</dbReference>
<dbReference type="SMART" id="SM00186">
    <property type="entry name" value="FBG"/>
    <property type="match status" value="1"/>
</dbReference>
<proteinExistence type="predicted"/>
<dbReference type="PANTHER" id="PTHR47221">
    <property type="entry name" value="FIBRINOGEN ALPHA CHAIN"/>
    <property type="match status" value="1"/>
</dbReference>
<comment type="function">
    <text evidence="9">Immune suppressive molecule that inhibits antigen-specific T-cell activation by acting as a major ligand of LAG3. Responsible for LAG3 T-cell inhibitory function. Binds LAG3 independently from MHC class II (MHC-II). Secreted by, and promotes growth of, hepatocytes.</text>
</comment>
<evidence type="ECO:0000259" key="12">
    <source>
        <dbReference type="PROSITE" id="PS51406"/>
    </source>
</evidence>
<reference evidence="14" key="1">
    <citation type="submission" date="2025-08" db="UniProtKB">
        <authorList>
            <consortium name="RefSeq"/>
        </authorList>
    </citation>
    <scope>IDENTIFICATION</scope>
    <source>
        <tissue evidence="14">Sperm</tissue>
    </source>
</reference>
<dbReference type="InterPro" id="IPR014716">
    <property type="entry name" value="Fibrinogen_a/b/g_C_1"/>
</dbReference>
<dbReference type="FunFam" id="3.90.215.10:FF:000001">
    <property type="entry name" value="Tenascin isoform 1"/>
    <property type="match status" value="1"/>
</dbReference>
<comment type="subunit">
    <text evidence="10">Homodimer. Interacts (via the Fibrinogen C-terminal domain) with LAG3 (via Ig-like domains 1 and 2).</text>
</comment>
<evidence type="ECO:0000256" key="2">
    <source>
        <dbReference type="ARBA" id="ARBA00022525"/>
    </source>
</evidence>
<dbReference type="GO" id="GO:0030674">
    <property type="term" value="F:protein-macromolecule adaptor activity"/>
    <property type="evidence" value="ECO:0007669"/>
    <property type="project" value="TreeGrafter"/>
</dbReference>